<dbReference type="Gramene" id="Pp3c12_23270V3.1">
    <property type="protein sequence ID" value="Pp3c12_23270V3.1"/>
    <property type="gene ID" value="Pp3c12_23270"/>
</dbReference>
<protein>
    <submittedName>
        <fullName evidence="1 2">Uncharacterized protein</fullName>
    </submittedName>
</protein>
<accession>A0A2K1JS24</accession>
<dbReference type="Proteomes" id="UP000006727">
    <property type="component" value="Chromosome 12"/>
</dbReference>
<evidence type="ECO:0000313" key="1">
    <source>
        <dbReference type="EMBL" id="PNR44266.1"/>
    </source>
</evidence>
<dbReference type="EnsemblPlants" id="Pp3c12_23270V3.1">
    <property type="protein sequence ID" value="Pp3c12_23270V3.1"/>
    <property type="gene ID" value="Pp3c12_23270"/>
</dbReference>
<dbReference type="EMBL" id="ABEU02000012">
    <property type="protein sequence ID" value="PNR44266.1"/>
    <property type="molecule type" value="Genomic_DNA"/>
</dbReference>
<reference evidence="1 3" key="1">
    <citation type="journal article" date="2008" name="Science">
        <title>The Physcomitrella genome reveals evolutionary insights into the conquest of land by plants.</title>
        <authorList>
            <person name="Rensing S."/>
            <person name="Lang D."/>
            <person name="Zimmer A."/>
            <person name="Terry A."/>
            <person name="Salamov A."/>
            <person name="Shapiro H."/>
            <person name="Nishiyama T."/>
            <person name="Perroud P.-F."/>
            <person name="Lindquist E."/>
            <person name="Kamisugi Y."/>
            <person name="Tanahashi T."/>
            <person name="Sakakibara K."/>
            <person name="Fujita T."/>
            <person name="Oishi K."/>
            <person name="Shin-I T."/>
            <person name="Kuroki Y."/>
            <person name="Toyoda A."/>
            <person name="Suzuki Y."/>
            <person name="Hashimoto A."/>
            <person name="Yamaguchi K."/>
            <person name="Sugano A."/>
            <person name="Kohara Y."/>
            <person name="Fujiyama A."/>
            <person name="Anterola A."/>
            <person name="Aoki S."/>
            <person name="Ashton N."/>
            <person name="Barbazuk W.B."/>
            <person name="Barker E."/>
            <person name="Bennetzen J."/>
            <person name="Bezanilla M."/>
            <person name="Blankenship R."/>
            <person name="Cho S.H."/>
            <person name="Dutcher S."/>
            <person name="Estelle M."/>
            <person name="Fawcett J.A."/>
            <person name="Gundlach H."/>
            <person name="Hanada K."/>
            <person name="Heyl A."/>
            <person name="Hicks K.A."/>
            <person name="Hugh J."/>
            <person name="Lohr M."/>
            <person name="Mayer K."/>
            <person name="Melkozernov A."/>
            <person name="Murata T."/>
            <person name="Nelson D."/>
            <person name="Pils B."/>
            <person name="Prigge M."/>
            <person name="Reiss B."/>
            <person name="Renner T."/>
            <person name="Rombauts S."/>
            <person name="Rushton P."/>
            <person name="Sanderfoot A."/>
            <person name="Schween G."/>
            <person name="Shiu S.-H."/>
            <person name="Stueber K."/>
            <person name="Theodoulou F.L."/>
            <person name="Tu H."/>
            <person name="Van de Peer Y."/>
            <person name="Verrier P.J."/>
            <person name="Waters E."/>
            <person name="Wood A."/>
            <person name="Yang L."/>
            <person name="Cove D."/>
            <person name="Cuming A."/>
            <person name="Hasebe M."/>
            <person name="Lucas S."/>
            <person name="Mishler D.B."/>
            <person name="Reski R."/>
            <person name="Grigoriev I."/>
            <person name="Quatrano R.S."/>
            <person name="Boore J.L."/>
        </authorList>
    </citation>
    <scope>NUCLEOTIDE SEQUENCE [LARGE SCALE GENOMIC DNA]</scope>
    <source>
        <strain evidence="2 3">cv. Gransden 2004</strain>
    </source>
</reference>
<evidence type="ECO:0000313" key="3">
    <source>
        <dbReference type="Proteomes" id="UP000006727"/>
    </source>
</evidence>
<name>A0A2K1JS24_PHYPA</name>
<reference evidence="2" key="3">
    <citation type="submission" date="2020-12" db="UniProtKB">
        <authorList>
            <consortium name="EnsemblPlants"/>
        </authorList>
    </citation>
    <scope>IDENTIFICATION</scope>
</reference>
<sequence length="57" mass="6753">MFAVIHFGRLRIFKASVIRQFEQAPKGHDLLAQTGWWHFRSGARRFYGRLARCDSRC</sequence>
<reference evidence="1 3" key="2">
    <citation type="journal article" date="2018" name="Plant J.">
        <title>The Physcomitrella patens chromosome-scale assembly reveals moss genome structure and evolution.</title>
        <authorList>
            <person name="Lang D."/>
            <person name="Ullrich K.K."/>
            <person name="Murat F."/>
            <person name="Fuchs J."/>
            <person name="Jenkins J."/>
            <person name="Haas F.B."/>
            <person name="Piednoel M."/>
            <person name="Gundlach H."/>
            <person name="Van Bel M."/>
            <person name="Meyberg R."/>
            <person name="Vives C."/>
            <person name="Morata J."/>
            <person name="Symeonidi A."/>
            <person name="Hiss M."/>
            <person name="Muchero W."/>
            <person name="Kamisugi Y."/>
            <person name="Saleh O."/>
            <person name="Blanc G."/>
            <person name="Decker E.L."/>
            <person name="van Gessel N."/>
            <person name="Grimwood J."/>
            <person name="Hayes R.D."/>
            <person name="Graham S.W."/>
            <person name="Gunter L.E."/>
            <person name="McDaniel S.F."/>
            <person name="Hoernstein S.N.W."/>
            <person name="Larsson A."/>
            <person name="Li F.W."/>
            <person name="Perroud P.F."/>
            <person name="Phillips J."/>
            <person name="Ranjan P."/>
            <person name="Rokshar D.S."/>
            <person name="Rothfels C.J."/>
            <person name="Schneider L."/>
            <person name="Shu S."/>
            <person name="Stevenson D.W."/>
            <person name="Thummler F."/>
            <person name="Tillich M."/>
            <person name="Villarreal Aguilar J.C."/>
            <person name="Widiez T."/>
            <person name="Wong G.K."/>
            <person name="Wymore A."/>
            <person name="Zhang Y."/>
            <person name="Zimmer A.D."/>
            <person name="Quatrano R.S."/>
            <person name="Mayer K.F.X."/>
            <person name="Goodstein D."/>
            <person name="Casacuberta J.M."/>
            <person name="Vandepoele K."/>
            <person name="Reski R."/>
            <person name="Cuming A.C."/>
            <person name="Tuskan G.A."/>
            <person name="Maumus F."/>
            <person name="Salse J."/>
            <person name="Schmutz J."/>
            <person name="Rensing S.A."/>
        </authorList>
    </citation>
    <scope>NUCLEOTIDE SEQUENCE [LARGE SCALE GENOMIC DNA]</scope>
    <source>
        <strain evidence="2 3">cv. Gransden 2004</strain>
    </source>
</reference>
<dbReference type="InParanoid" id="A0A2K1JS24"/>
<organism evidence="1">
    <name type="scientific">Physcomitrium patens</name>
    <name type="common">Spreading-leaved earth moss</name>
    <name type="synonym">Physcomitrella patens</name>
    <dbReference type="NCBI Taxonomy" id="3218"/>
    <lineage>
        <taxon>Eukaryota</taxon>
        <taxon>Viridiplantae</taxon>
        <taxon>Streptophyta</taxon>
        <taxon>Embryophyta</taxon>
        <taxon>Bryophyta</taxon>
        <taxon>Bryophytina</taxon>
        <taxon>Bryopsida</taxon>
        <taxon>Funariidae</taxon>
        <taxon>Funariales</taxon>
        <taxon>Funariaceae</taxon>
        <taxon>Physcomitrium</taxon>
    </lineage>
</organism>
<evidence type="ECO:0000313" key="2">
    <source>
        <dbReference type="EnsemblPlants" id="Pp3c12_23270V3.1"/>
    </source>
</evidence>
<proteinExistence type="predicted"/>
<dbReference type="AlphaFoldDB" id="A0A2K1JS24"/>
<keyword evidence="3" id="KW-1185">Reference proteome</keyword>
<gene>
    <name evidence="1" type="ORF">PHYPA_016650</name>
</gene>